<evidence type="ECO:0000313" key="3">
    <source>
        <dbReference type="EMBL" id="KAG0269349.1"/>
    </source>
</evidence>
<feature type="transmembrane region" description="Helical" evidence="2">
    <location>
        <begin position="65"/>
        <end position="83"/>
    </location>
</feature>
<dbReference type="PANTHER" id="PTHR37451:SF1">
    <property type="entry name" value="MARVEL DOMAIN-CONTAINING PROTEIN"/>
    <property type="match status" value="1"/>
</dbReference>
<dbReference type="PANTHER" id="PTHR37451">
    <property type="entry name" value="MARVEL DOMAIN"/>
    <property type="match status" value="1"/>
</dbReference>
<gene>
    <name evidence="3" type="ORF">DFQ27_003858</name>
</gene>
<dbReference type="Proteomes" id="UP000807716">
    <property type="component" value="Unassembled WGS sequence"/>
</dbReference>
<protein>
    <submittedName>
        <fullName evidence="3">Uncharacterized protein</fullName>
    </submittedName>
</protein>
<proteinExistence type="predicted"/>
<keyword evidence="2" id="KW-0812">Transmembrane</keyword>
<feature type="region of interest" description="Disordered" evidence="1">
    <location>
        <begin position="220"/>
        <end position="287"/>
    </location>
</feature>
<keyword evidence="2" id="KW-0472">Membrane</keyword>
<dbReference type="OrthoDB" id="2413300at2759"/>
<dbReference type="EMBL" id="JAAAJB010000027">
    <property type="protein sequence ID" value="KAG0269349.1"/>
    <property type="molecule type" value="Genomic_DNA"/>
</dbReference>
<feature type="region of interest" description="Disordered" evidence="1">
    <location>
        <begin position="299"/>
        <end position="360"/>
    </location>
</feature>
<sequence>MPAYAFRNKISKTGYSNPSYTFFLVATVFTSTSAIWQSLCPVLVRQSQRSLLPRIINHPWTQTTTIAISVILTVLNFLSWIVLAADADGAKTNCLTDTLSKIDGYVAQCRAVNTAIALNAVVFLLWIPIAVVIVCGTVERGLWWWGEDDGAYAASNIPSGAKMMSEEEFDLKIGLRNGGAARIRSQGGENGLSSEHLAYDEIQVPKPAFVTPIAAQFKAPADIEQGEDDYSSSPSSYRRHHQQRQQQSRQQPQPQQQQQQSLQQQQQQQQQSRQLGRRSSNQSLAPSFSSRLSTFFGAGWNSGPMPPPAPATEPPVPKVPKQYRPKEPEPEPEPEALNTAELPADGFATQWHSRRETDWS</sequence>
<reference evidence="3" key="1">
    <citation type="journal article" date="2020" name="Fungal Divers.">
        <title>Resolving the Mortierellaceae phylogeny through synthesis of multi-gene phylogenetics and phylogenomics.</title>
        <authorList>
            <person name="Vandepol N."/>
            <person name="Liber J."/>
            <person name="Desiro A."/>
            <person name="Na H."/>
            <person name="Kennedy M."/>
            <person name="Barry K."/>
            <person name="Grigoriev I.V."/>
            <person name="Miller A.N."/>
            <person name="O'Donnell K."/>
            <person name="Stajich J.E."/>
            <person name="Bonito G."/>
        </authorList>
    </citation>
    <scope>NUCLEOTIDE SEQUENCE</scope>
    <source>
        <strain evidence="3">BC1065</strain>
    </source>
</reference>
<dbReference type="AlphaFoldDB" id="A0A9P6QL60"/>
<accession>A0A9P6QL60</accession>
<feature type="compositionally biased region" description="Low complexity" evidence="1">
    <location>
        <begin position="244"/>
        <end position="284"/>
    </location>
</feature>
<evidence type="ECO:0000256" key="2">
    <source>
        <dbReference type="SAM" id="Phobius"/>
    </source>
</evidence>
<feature type="compositionally biased region" description="Pro residues" evidence="1">
    <location>
        <begin position="304"/>
        <end position="318"/>
    </location>
</feature>
<name>A0A9P6QL60_9FUNG</name>
<comment type="caution">
    <text evidence="3">The sequence shown here is derived from an EMBL/GenBank/DDBJ whole genome shotgun (WGS) entry which is preliminary data.</text>
</comment>
<feature type="transmembrane region" description="Helical" evidence="2">
    <location>
        <begin position="20"/>
        <end position="44"/>
    </location>
</feature>
<feature type="transmembrane region" description="Helical" evidence="2">
    <location>
        <begin position="116"/>
        <end position="138"/>
    </location>
</feature>
<evidence type="ECO:0000313" key="4">
    <source>
        <dbReference type="Proteomes" id="UP000807716"/>
    </source>
</evidence>
<evidence type="ECO:0000256" key="1">
    <source>
        <dbReference type="SAM" id="MobiDB-lite"/>
    </source>
</evidence>
<organism evidence="3 4">
    <name type="scientific">Actinomortierella ambigua</name>
    <dbReference type="NCBI Taxonomy" id="1343610"/>
    <lineage>
        <taxon>Eukaryota</taxon>
        <taxon>Fungi</taxon>
        <taxon>Fungi incertae sedis</taxon>
        <taxon>Mucoromycota</taxon>
        <taxon>Mortierellomycotina</taxon>
        <taxon>Mortierellomycetes</taxon>
        <taxon>Mortierellales</taxon>
        <taxon>Mortierellaceae</taxon>
        <taxon>Actinomortierella</taxon>
    </lineage>
</organism>
<keyword evidence="2" id="KW-1133">Transmembrane helix</keyword>
<keyword evidence="4" id="KW-1185">Reference proteome</keyword>